<comment type="caution">
    <text evidence="12">The sequence shown here is derived from an EMBL/GenBank/DDBJ whole genome shotgun (WGS) entry which is preliminary data.</text>
</comment>
<dbReference type="CDD" id="cd02007">
    <property type="entry name" value="TPP_DXS"/>
    <property type="match status" value="1"/>
</dbReference>
<comment type="cofactor">
    <cofactor evidence="10">
        <name>Mg(2+)</name>
        <dbReference type="ChEBI" id="CHEBI:18420"/>
    </cofactor>
    <text evidence="10">Binds 1 Mg(2+) ion per subunit.</text>
</comment>
<feature type="domain" description="Transketolase-like pyrimidine-binding" evidence="11">
    <location>
        <begin position="324"/>
        <end position="488"/>
    </location>
</feature>
<dbReference type="InterPro" id="IPR005475">
    <property type="entry name" value="Transketolase-like_Pyr-bd"/>
</dbReference>
<evidence type="ECO:0000256" key="5">
    <source>
        <dbReference type="ARBA" id="ARBA00022723"/>
    </source>
</evidence>
<evidence type="ECO:0000256" key="4">
    <source>
        <dbReference type="ARBA" id="ARBA00022679"/>
    </source>
</evidence>
<evidence type="ECO:0000259" key="11">
    <source>
        <dbReference type="SMART" id="SM00861"/>
    </source>
</evidence>
<feature type="binding site" evidence="10">
    <location>
        <position position="75"/>
    </location>
    <ligand>
        <name>thiamine diphosphate</name>
        <dbReference type="ChEBI" id="CHEBI:58937"/>
    </ligand>
</feature>
<evidence type="ECO:0000256" key="7">
    <source>
        <dbReference type="ARBA" id="ARBA00022977"/>
    </source>
</evidence>
<evidence type="ECO:0000256" key="10">
    <source>
        <dbReference type="HAMAP-Rule" id="MF_00315"/>
    </source>
</evidence>
<dbReference type="PANTHER" id="PTHR43322">
    <property type="entry name" value="1-D-DEOXYXYLULOSE 5-PHOSPHATE SYNTHASE-RELATED"/>
    <property type="match status" value="1"/>
</dbReference>
<accession>A0A1Y1S014</accession>
<keyword evidence="13" id="KW-1185">Reference proteome</keyword>
<dbReference type="NCBIfam" id="TIGR00204">
    <property type="entry name" value="dxs"/>
    <property type="match status" value="1"/>
</dbReference>
<dbReference type="GO" id="GO:0008661">
    <property type="term" value="F:1-deoxy-D-xylulose-5-phosphate synthase activity"/>
    <property type="evidence" value="ECO:0007669"/>
    <property type="project" value="UniProtKB-UniRule"/>
</dbReference>
<dbReference type="UniPathway" id="UPA00064">
    <property type="reaction ID" value="UER00091"/>
</dbReference>
<comment type="cofactor">
    <cofactor evidence="10">
        <name>thiamine diphosphate</name>
        <dbReference type="ChEBI" id="CHEBI:58937"/>
    </cofactor>
    <text evidence="10">Binds 1 thiamine pyrophosphate per subunit.</text>
</comment>
<dbReference type="Gene3D" id="3.40.50.970">
    <property type="match status" value="2"/>
</dbReference>
<evidence type="ECO:0000256" key="3">
    <source>
        <dbReference type="ARBA" id="ARBA00011738"/>
    </source>
</evidence>
<evidence type="ECO:0000256" key="9">
    <source>
        <dbReference type="ARBA" id="ARBA00023229"/>
    </source>
</evidence>
<dbReference type="Proteomes" id="UP000192343">
    <property type="component" value="Unassembled WGS sequence"/>
</dbReference>
<feature type="binding site" evidence="10">
    <location>
        <position position="176"/>
    </location>
    <ligand>
        <name>thiamine diphosphate</name>
        <dbReference type="ChEBI" id="CHEBI:58937"/>
    </ligand>
</feature>
<organism evidence="12 13">
    <name type="scientific">Marispirochaeta aestuarii</name>
    <dbReference type="NCBI Taxonomy" id="1963862"/>
    <lineage>
        <taxon>Bacteria</taxon>
        <taxon>Pseudomonadati</taxon>
        <taxon>Spirochaetota</taxon>
        <taxon>Spirochaetia</taxon>
        <taxon>Spirochaetales</taxon>
        <taxon>Spirochaetaceae</taxon>
        <taxon>Marispirochaeta</taxon>
    </lineage>
</organism>
<keyword evidence="5 10" id="KW-0479">Metal-binding</keyword>
<dbReference type="GO" id="GO:0000287">
    <property type="term" value="F:magnesium ion binding"/>
    <property type="evidence" value="ECO:0007669"/>
    <property type="project" value="UniProtKB-UniRule"/>
</dbReference>
<reference evidence="12 13" key="1">
    <citation type="submission" date="2017-03" db="EMBL/GenBank/DDBJ databases">
        <title>Draft Genome sequence of Marispirochaeta sp. strain JC444.</title>
        <authorList>
            <person name="Shivani Y."/>
            <person name="Subhash Y."/>
            <person name="Sasikala C."/>
            <person name="Ramana C."/>
        </authorList>
    </citation>
    <scope>NUCLEOTIDE SEQUENCE [LARGE SCALE GENOMIC DNA]</scope>
    <source>
        <strain evidence="12 13">JC444</strain>
    </source>
</reference>
<dbReference type="OrthoDB" id="9803371at2"/>
<dbReference type="InterPro" id="IPR033248">
    <property type="entry name" value="Transketolase_C"/>
</dbReference>
<evidence type="ECO:0000313" key="12">
    <source>
        <dbReference type="EMBL" id="ORC36533.1"/>
    </source>
</evidence>
<keyword evidence="7 10" id="KW-0784">Thiamine biosynthesis</keyword>
<protein>
    <recommendedName>
        <fullName evidence="10">1-deoxy-D-xylulose-5-phosphate synthase</fullName>
        <ecNumber evidence="10">2.2.1.7</ecNumber>
    </recommendedName>
    <alternativeName>
        <fullName evidence="10">1-deoxyxylulose-5-phosphate synthase</fullName>
        <shortName evidence="10">DXP synthase</shortName>
        <shortName evidence="10">DXPS</shortName>
    </alternativeName>
</protein>
<dbReference type="GO" id="GO:0019288">
    <property type="term" value="P:isopentenyl diphosphate biosynthetic process, methylerythritol 4-phosphate pathway"/>
    <property type="evidence" value="ECO:0007669"/>
    <property type="project" value="TreeGrafter"/>
</dbReference>
<dbReference type="InterPro" id="IPR005477">
    <property type="entry name" value="Dxylulose-5-P_synthase"/>
</dbReference>
<evidence type="ECO:0000256" key="6">
    <source>
        <dbReference type="ARBA" id="ARBA00022842"/>
    </source>
</evidence>
<dbReference type="GO" id="GO:0009228">
    <property type="term" value="P:thiamine biosynthetic process"/>
    <property type="evidence" value="ECO:0007669"/>
    <property type="project" value="UniProtKB-UniRule"/>
</dbReference>
<dbReference type="AlphaFoldDB" id="A0A1Y1S014"/>
<gene>
    <name evidence="10" type="primary">dxs</name>
    <name evidence="12" type="ORF">B4O97_05530</name>
</gene>
<evidence type="ECO:0000256" key="1">
    <source>
        <dbReference type="ARBA" id="ARBA00004980"/>
    </source>
</evidence>
<dbReference type="GO" id="GO:0016114">
    <property type="term" value="P:terpenoid biosynthetic process"/>
    <property type="evidence" value="ECO:0007669"/>
    <property type="project" value="UniProtKB-UniRule"/>
</dbReference>
<keyword evidence="9 10" id="KW-0414">Isoprene biosynthesis</keyword>
<comment type="subunit">
    <text evidence="3 10">Homodimer.</text>
</comment>
<comment type="similarity">
    <text evidence="2 10">Belongs to the transketolase family. DXPS subfamily.</text>
</comment>
<sequence>MDDSLLNTINGPEDLRKLEKNSLPRLAQEIRERIISVVSRNGGHLASNLGAVELSMALHLVFESPKDKLIWDVGHQCYTHKLLTGRNKSFDGIRKKDGISGFPKNSESRHDIVETGHASTSISEALGVLTGQEVAGADGAVVAVIGDGAMTGGMAFEALNHAGHLKKQLIVVLNDNTMSISKNVGALTVSGKWLLSSYLSRLFASKRYQRLREKFDQGIKGLPLIGMKLFDLSVRIRKGFKAVLYKESIFSDLGFEYVGPIDGHSITKLKEVFEEVKKIGRPTVVHVVTQKGRGYEHAEGNPTLFHGIAPFTVEDGKLTERASYSFTAAFSDSILRNAESDKRITAITAAMSKGTGLHAFQERFPDRFFDVGIAEEHAVAFAAGQARSGCRPVVAIYSTFMQRTVDQVIHDIALPGLPVVIAMDRAGLVGDDGETHQGIYDIALFKAVPNMTILAPGCRQEMAAAMDYAFRLNSPCMLRYPKGSALGWEDLADPWETGRGKLISEGPSNTLLISPGSLLKEARSATAGLREEGIYCDIYNLRFIKPLDEDYLAELLDSYSNVICIEDAARIGGIGETLASIVQQRQLNCGFAYYGLPDTFYAQGTREELLAEFGLDAAGIIGHIRKSEESELALYSYNRKQKAEGA</sequence>
<feature type="binding site" evidence="10">
    <location>
        <position position="295"/>
    </location>
    <ligand>
        <name>thiamine diphosphate</name>
        <dbReference type="ChEBI" id="CHEBI:58937"/>
    </ligand>
</feature>
<dbReference type="Pfam" id="PF02779">
    <property type="entry name" value="Transket_pyr"/>
    <property type="match status" value="1"/>
</dbReference>
<dbReference type="InterPro" id="IPR009014">
    <property type="entry name" value="Transketo_C/PFOR_II"/>
</dbReference>
<dbReference type="Gene3D" id="3.40.50.920">
    <property type="match status" value="1"/>
</dbReference>
<dbReference type="EMBL" id="MWQY01000005">
    <property type="protein sequence ID" value="ORC36533.1"/>
    <property type="molecule type" value="Genomic_DNA"/>
</dbReference>
<dbReference type="PROSITE" id="PS00801">
    <property type="entry name" value="TRANSKETOLASE_1"/>
    <property type="match status" value="1"/>
</dbReference>
<dbReference type="Pfam" id="PF02780">
    <property type="entry name" value="Transketolase_C"/>
    <property type="match status" value="1"/>
</dbReference>
<feature type="binding site" evidence="10">
    <location>
        <begin position="116"/>
        <end position="118"/>
    </location>
    <ligand>
        <name>thiamine diphosphate</name>
        <dbReference type="ChEBI" id="CHEBI:58937"/>
    </ligand>
</feature>
<keyword evidence="4 10" id="KW-0808">Transferase</keyword>
<evidence type="ECO:0000256" key="8">
    <source>
        <dbReference type="ARBA" id="ARBA00023052"/>
    </source>
</evidence>
<keyword evidence="6 10" id="KW-0460">Magnesium</keyword>
<dbReference type="InterPro" id="IPR049557">
    <property type="entry name" value="Transketolase_CS"/>
</dbReference>
<evidence type="ECO:0000313" key="13">
    <source>
        <dbReference type="Proteomes" id="UP000192343"/>
    </source>
</evidence>
<dbReference type="NCBIfam" id="NF003933">
    <property type="entry name" value="PRK05444.2-2"/>
    <property type="match status" value="1"/>
</dbReference>
<dbReference type="STRING" id="1963862.B4O97_05530"/>
<dbReference type="GO" id="GO:0005829">
    <property type="term" value="C:cytosol"/>
    <property type="evidence" value="ECO:0007669"/>
    <property type="project" value="TreeGrafter"/>
</dbReference>
<dbReference type="CDD" id="cd07033">
    <property type="entry name" value="TPP_PYR_DXS_TK_like"/>
    <property type="match status" value="1"/>
</dbReference>
<dbReference type="SMART" id="SM00861">
    <property type="entry name" value="Transket_pyr"/>
    <property type="match status" value="1"/>
</dbReference>
<keyword evidence="8 10" id="KW-0786">Thiamine pyrophosphate</keyword>
<proteinExistence type="inferred from homology"/>
<comment type="function">
    <text evidence="10">Catalyzes the acyloin condensation reaction between C atoms 2 and 3 of pyruvate and glyceraldehyde 3-phosphate to yield 1-deoxy-D-xylulose-5-phosphate (DXP).</text>
</comment>
<dbReference type="PANTHER" id="PTHR43322:SF5">
    <property type="entry name" value="1-DEOXY-D-XYLULOSE-5-PHOSPHATE SYNTHASE, CHLOROPLASTIC"/>
    <property type="match status" value="1"/>
</dbReference>
<dbReference type="RefSeq" id="WP_083049040.1">
    <property type="nucleotide sequence ID" value="NZ_MWQY01000005.1"/>
</dbReference>
<name>A0A1Y1S014_9SPIO</name>
<evidence type="ECO:0000256" key="2">
    <source>
        <dbReference type="ARBA" id="ARBA00011081"/>
    </source>
</evidence>
<dbReference type="SUPFAM" id="SSF52922">
    <property type="entry name" value="TK C-terminal domain-like"/>
    <property type="match status" value="1"/>
</dbReference>
<feature type="binding site" evidence="10">
    <location>
        <position position="176"/>
    </location>
    <ligand>
        <name>Mg(2+)</name>
        <dbReference type="ChEBI" id="CHEBI:18420"/>
    </ligand>
</feature>
<comment type="catalytic activity">
    <reaction evidence="10">
        <text>D-glyceraldehyde 3-phosphate + pyruvate + H(+) = 1-deoxy-D-xylulose 5-phosphate + CO2</text>
        <dbReference type="Rhea" id="RHEA:12605"/>
        <dbReference type="ChEBI" id="CHEBI:15361"/>
        <dbReference type="ChEBI" id="CHEBI:15378"/>
        <dbReference type="ChEBI" id="CHEBI:16526"/>
        <dbReference type="ChEBI" id="CHEBI:57792"/>
        <dbReference type="ChEBI" id="CHEBI:59776"/>
        <dbReference type="EC" id="2.2.1.7"/>
    </reaction>
</comment>
<dbReference type="GO" id="GO:0030976">
    <property type="term" value="F:thiamine pyrophosphate binding"/>
    <property type="evidence" value="ECO:0007669"/>
    <property type="project" value="UniProtKB-UniRule"/>
</dbReference>
<dbReference type="EC" id="2.2.1.7" evidence="10"/>
<dbReference type="Pfam" id="PF13292">
    <property type="entry name" value="DXP_synthase_N"/>
    <property type="match status" value="1"/>
</dbReference>
<dbReference type="InterPro" id="IPR029061">
    <property type="entry name" value="THDP-binding"/>
</dbReference>
<feature type="binding site" evidence="10">
    <location>
        <position position="375"/>
    </location>
    <ligand>
        <name>thiamine diphosphate</name>
        <dbReference type="ChEBI" id="CHEBI:58937"/>
    </ligand>
</feature>
<dbReference type="SUPFAM" id="SSF52518">
    <property type="entry name" value="Thiamin diphosphate-binding fold (THDP-binding)"/>
    <property type="match status" value="2"/>
</dbReference>
<comment type="pathway">
    <text evidence="1 10">Metabolic intermediate biosynthesis; 1-deoxy-D-xylulose 5-phosphate biosynthesis; 1-deoxy-D-xylulose 5-phosphate from D-glyceraldehyde 3-phosphate and pyruvate: step 1/1.</text>
</comment>
<feature type="binding site" evidence="10">
    <location>
        <begin position="148"/>
        <end position="149"/>
    </location>
    <ligand>
        <name>thiamine diphosphate</name>
        <dbReference type="ChEBI" id="CHEBI:58937"/>
    </ligand>
</feature>
<feature type="binding site" evidence="10">
    <location>
        <position position="147"/>
    </location>
    <ligand>
        <name>Mg(2+)</name>
        <dbReference type="ChEBI" id="CHEBI:18420"/>
    </ligand>
</feature>
<dbReference type="HAMAP" id="MF_00315">
    <property type="entry name" value="DXP_synth"/>
    <property type="match status" value="1"/>
</dbReference>